<dbReference type="InterPro" id="IPR037221">
    <property type="entry name" value="H-type_lectin_dom_sf"/>
</dbReference>
<comment type="caution">
    <text evidence="4">The sequence shown here is derived from an EMBL/GenBank/DDBJ whole genome shotgun (WGS) entry which is preliminary data.</text>
</comment>
<dbReference type="PROSITE" id="PS50853">
    <property type="entry name" value="FN3"/>
    <property type="match status" value="1"/>
</dbReference>
<protein>
    <recommendedName>
        <fullName evidence="6">PKD domain-containing protein</fullName>
    </recommendedName>
</protein>
<reference evidence="4" key="2">
    <citation type="journal article" date="2020" name="Microorganisms">
        <title>Osmotic Adaptation and Compatible Solute Biosynthesis of Phototrophic Bacteria as Revealed from Genome Analyses.</title>
        <authorList>
            <person name="Imhoff J.F."/>
            <person name="Rahn T."/>
            <person name="Kunzel S."/>
            <person name="Keller A."/>
            <person name="Neulinger S.C."/>
        </authorList>
    </citation>
    <scope>NUCLEOTIDE SEQUENCE</scope>
    <source>
        <strain evidence="4">DSM 11080</strain>
    </source>
</reference>
<dbReference type="FunFam" id="2.60.40.10:FF:000270">
    <property type="entry name" value="Cell surface protein"/>
    <property type="match status" value="1"/>
</dbReference>
<accession>A0AAJ0XB30</accession>
<dbReference type="InterPro" id="IPR036116">
    <property type="entry name" value="FN3_sf"/>
</dbReference>
<dbReference type="InterPro" id="IPR022409">
    <property type="entry name" value="PKD/Chitinase_dom"/>
</dbReference>
<dbReference type="Proteomes" id="UP001296776">
    <property type="component" value="Unassembled WGS sequence"/>
</dbReference>
<organism evidence="4 5">
    <name type="scientific">Halochromatium glycolicum</name>
    <dbReference type="NCBI Taxonomy" id="85075"/>
    <lineage>
        <taxon>Bacteria</taxon>
        <taxon>Pseudomonadati</taxon>
        <taxon>Pseudomonadota</taxon>
        <taxon>Gammaproteobacteria</taxon>
        <taxon>Chromatiales</taxon>
        <taxon>Chromatiaceae</taxon>
        <taxon>Halochromatium</taxon>
    </lineage>
</organism>
<dbReference type="SUPFAM" id="SSF49265">
    <property type="entry name" value="Fibronectin type III"/>
    <property type="match status" value="1"/>
</dbReference>
<feature type="domain" description="Fibronectin type-III" evidence="3">
    <location>
        <begin position="29"/>
        <end position="120"/>
    </location>
</feature>
<gene>
    <name evidence="4" type="ORF">CKO40_17980</name>
</gene>
<proteinExistence type="predicted"/>
<dbReference type="SUPFAM" id="SSF49299">
    <property type="entry name" value="PKD domain"/>
    <property type="match status" value="1"/>
</dbReference>
<feature type="compositionally biased region" description="Polar residues" evidence="1">
    <location>
        <begin position="184"/>
        <end position="200"/>
    </location>
</feature>
<evidence type="ECO:0000313" key="5">
    <source>
        <dbReference type="Proteomes" id="UP001296776"/>
    </source>
</evidence>
<dbReference type="RefSeq" id="WP_200347839.1">
    <property type="nucleotide sequence ID" value="NZ_NRSJ01000040.1"/>
</dbReference>
<evidence type="ECO:0008006" key="6">
    <source>
        <dbReference type="Google" id="ProtNLM"/>
    </source>
</evidence>
<dbReference type="PROSITE" id="PS50093">
    <property type="entry name" value="PKD"/>
    <property type="match status" value="1"/>
</dbReference>
<feature type="domain" description="PKD" evidence="2">
    <location>
        <begin position="122"/>
        <end position="205"/>
    </location>
</feature>
<evidence type="ECO:0000259" key="3">
    <source>
        <dbReference type="PROSITE" id="PS50853"/>
    </source>
</evidence>
<dbReference type="InterPro" id="IPR000601">
    <property type="entry name" value="PKD_dom"/>
</dbReference>
<feature type="region of interest" description="Disordered" evidence="1">
    <location>
        <begin position="184"/>
        <end position="230"/>
    </location>
</feature>
<dbReference type="Gene3D" id="2.60.40.2080">
    <property type="match status" value="1"/>
</dbReference>
<dbReference type="InterPro" id="IPR035986">
    <property type="entry name" value="PKD_dom_sf"/>
</dbReference>
<evidence type="ECO:0000313" key="4">
    <source>
        <dbReference type="EMBL" id="MBK1706386.1"/>
    </source>
</evidence>
<dbReference type="Gene3D" id="2.60.40.10">
    <property type="entry name" value="Immunoglobulins"/>
    <property type="match status" value="2"/>
</dbReference>
<sequence length="500" mass="53886">MSTRYARRSALLSSQSLHRSTPFICTALGLTTLALGVEASANTVALEWDPVNDPRVAFYEVHWGTQSGQYQSSQQTTATSATVEQLTVGETYYFAAKACDETGTTCSDFSEELSTTVDHAAPVADFTVSTTSGVAPLTVTFDDSSDGEIQSYQWDFGDGNTSTAGTAVHRFESAGTYSVSLTVTGPGGTSTQTKSGLITITDSTSDSTTGGNDSSSDGGDSDTNDDSLVSQTDFPLEAGEVAVNHDWKRVQFEQAFTDPVVVATSVSYNGVQPVTVRIDGVDQTGFSIRLQEWNYLDGWHATENVGYLVVERGSHQLPNGAWLEADEIPVGSGNTSQTGSFLAPFSTTPIVLSTVATYNDASAVTTRVRNIDPTSFRLMLQSEENNEMDHGSEMVAYVALEGFCGELNGLQIVARKTSDNITHTPTEFWFSDQCAATAETFTAPPTLLAEMQTTDGWNTANIRWRNKDVNSVQVWVQEEQSKDEETWHASEVVGYLAIGE</sequence>
<dbReference type="EMBL" id="NRSJ01000040">
    <property type="protein sequence ID" value="MBK1706386.1"/>
    <property type="molecule type" value="Genomic_DNA"/>
</dbReference>
<dbReference type="InterPro" id="IPR003961">
    <property type="entry name" value="FN3_dom"/>
</dbReference>
<dbReference type="SMART" id="SM00089">
    <property type="entry name" value="PKD"/>
    <property type="match status" value="1"/>
</dbReference>
<dbReference type="Pfam" id="PF18911">
    <property type="entry name" value="PKD_4"/>
    <property type="match status" value="1"/>
</dbReference>
<dbReference type="InterPro" id="IPR013783">
    <property type="entry name" value="Ig-like_fold"/>
</dbReference>
<feature type="compositionally biased region" description="Low complexity" evidence="1">
    <location>
        <begin position="201"/>
        <end position="218"/>
    </location>
</feature>
<dbReference type="CDD" id="cd00146">
    <property type="entry name" value="PKD"/>
    <property type="match status" value="1"/>
</dbReference>
<evidence type="ECO:0000256" key="1">
    <source>
        <dbReference type="SAM" id="MobiDB-lite"/>
    </source>
</evidence>
<dbReference type="PANTHER" id="PTHR36842:SF1">
    <property type="entry name" value="PROTEIN TOLB"/>
    <property type="match status" value="1"/>
</dbReference>
<name>A0AAJ0XB30_9GAMM</name>
<dbReference type="Pfam" id="PF00041">
    <property type="entry name" value="fn3"/>
    <property type="match status" value="1"/>
</dbReference>
<reference evidence="4" key="1">
    <citation type="submission" date="2017-08" db="EMBL/GenBank/DDBJ databases">
        <authorList>
            <person name="Imhoff J.F."/>
            <person name="Rahn T."/>
            <person name="Kuenzel S."/>
            <person name="Neulinger S.C."/>
        </authorList>
    </citation>
    <scope>NUCLEOTIDE SEQUENCE</scope>
    <source>
        <strain evidence="4">DSM 11080</strain>
    </source>
</reference>
<keyword evidence="5" id="KW-1185">Reference proteome</keyword>
<dbReference type="PANTHER" id="PTHR36842">
    <property type="entry name" value="PROTEIN TOLB HOMOLOG"/>
    <property type="match status" value="1"/>
</dbReference>
<dbReference type="AlphaFoldDB" id="A0AAJ0XB30"/>
<evidence type="ECO:0000259" key="2">
    <source>
        <dbReference type="PROSITE" id="PS50093"/>
    </source>
</evidence>